<dbReference type="RefSeq" id="WP_090593204.1">
    <property type="nucleotide sequence ID" value="NZ_LT629688.1"/>
</dbReference>
<dbReference type="STRING" id="675864.SAMN04489747_2141"/>
<accession>A0A1G6YZ98</accession>
<name>A0A1G6YZ98_9ACTN</name>
<dbReference type="AlphaFoldDB" id="A0A1G6YZ98"/>
<gene>
    <name evidence="2" type="ORF">SAMN04489747_2141</name>
</gene>
<protein>
    <submittedName>
        <fullName evidence="2">Uncharacterized protein</fullName>
    </submittedName>
</protein>
<sequence length="69" mass="7424">MSESASEHDRAREQELVAERAELLPEEETAGGSADPEAQAAEILADSERRTLDPEGTQQESVQSPDTNG</sequence>
<proteinExistence type="predicted"/>
<reference evidence="2 3" key="1">
    <citation type="submission" date="2016-10" db="EMBL/GenBank/DDBJ databases">
        <authorList>
            <person name="de Groot N.N."/>
        </authorList>
    </citation>
    <scope>NUCLEOTIDE SEQUENCE [LARGE SCALE GENOMIC DNA]</scope>
    <source>
        <strain evidence="2 3">MON 2.2</strain>
    </source>
</reference>
<dbReference type="Proteomes" id="UP000198546">
    <property type="component" value="Chromosome i"/>
</dbReference>
<feature type="compositionally biased region" description="Basic and acidic residues" evidence="1">
    <location>
        <begin position="1"/>
        <end position="23"/>
    </location>
</feature>
<evidence type="ECO:0000256" key="1">
    <source>
        <dbReference type="SAM" id="MobiDB-lite"/>
    </source>
</evidence>
<dbReference type="OrthoDB" id="3692230at2"/>
<feature type="region of interest" description="Disordered" evidence="1">
    <location>
        <begin position="1"/>
        <end position="69"/>
    </location>
</feature>
<dbReference type="EMBL" id="LT629688">
    <property type="protein sequence ID" value="SDD95668.1"/>
    <property type="molecule type" value="Genomic_DNA"/>
</dbReference>
<keyword evidence="3" id="KW-1185">Reference proteome</keyword>
<evidence type="ECO:0000313" key="2">
    <source>
        <dbReference type="EMBL" id="SDD95668.1"/>
    </source>
</evidence>
<feature type="compositionally biased region" description="Polar residues" evidence="1">
    <location>
        <begin position="56"/>
        <end position="69"/>
    </location>
</feature>
<evidence type="ECO:0000313" key="3">
    <source>
        <dbReference type="Proteomes" id="UP000198546"/>
    </source>
</evidence>
<organism evidence="2 3">
    <name type="scientific">Auraticoccus monumenti</name>
    <dbReference type="NCBI Taxonomy" id="675864"/>
    <lineage>
        <taxon>Bacteria</taxon>
        <taxon>Bacillati</taxon>
        <taxon>Actinomycetota</taxon>
        <taxon>Actinomycetes</taxon>
        <taxon>Propionibacteriales</taxon>
        <taxon>Propionibacteriaceae</taxon>
        <taxon>Auraticoccus</taxon>
    </lineage>
</organism>